<name>A0A6L2P9R2_COPFO</name>
<feature type="compositionally biased region" description="Polar residues" evidence="1">
    <location>
        <begin position="411"/>
        <end position="431"/>
    </location>
</feature>
<evidence type="ECO:0000313" key="3">
    <source>
        <dbReference type="Proteomes" id="UP000502823"/>
    </source>
</evidence>
<accession>A0A6L2P9R2</accession>
<dbReference type="PANTHER" id="PTHR23287:SF16">
    <property type="entry name" value="TECTONIN BETA-PROPELLER REPEAT-CONTAINING PROTEIN 2"/>
    <property type="match status" value="1"/>
</dbReference>
<feature type="compositionally biased region" description="Polar residues" evidence="1">
    <location>
        <begin position="647"/>
        <end position="658"/>
    </location>
</feature>
<dbReference type="EMBL" id="BLKM01000110">
    <property type="protein sequence ID" value="GFG29039.1"/>
    <property type="molecule type" value="Genomic_DNA"/>
</dbReference>
<dbReference type="Pfam" id="PF06462">
    <property type="entry name" value="Hyd_WA"/>
    <property type="match status" value="1"/>
</dbReference>
<feature type="region of interest" description="Disordered" evidence="1">
    <location>
        <begin position="588"/>
        <end position="607"/>
    </location>
</feature>
<dbReference type="AlphaFoldDB" id="A0A6L2P9R2"/>
<dbReference type="OrthoDB" id="9930272at2759"/>
<dbReference type="Pfam" id="PF19193">
    <property type="entry name" value="Tectonin"/>
    <property type="match status" value="2"/>
</dbReference>
<dbReference type="InterPro" id="IPR006624">
    <property type="entry name" value="Beta-propeller_rpt_TECPR"/>
</dbReference>
<dbReference type="SMART" id="SM00706">
    <property type="entry name" value="TECPR"/>
    <property type="match status" value="8"/>
</dbReference>
<gene>
    <name evidence="2" type="ORF">Cfor_02071</name>
</gene>
<comment type="caution">
    <text evidence="2">The sequence shown here is derived from an EMBL/GenBank/DDBJ whole genome shotgun (WGS) entry which is preliminary data.</text>
</comment>
<feature type="region of interest" description="Disordered" evidence="1">
    <location>
        <begin position="1254"/>
        <end position="1274"/>
    </location>
</feature>
<feature type="region of interest" description="Disordered" evidence="1">
    <location>
        <begin position="631"/>
        <end position="659"/>
    </location>
</feature>
<feature type="compositionally biased region" description="Low complexity" evidence="1">
    <location>
        <begin position="636"/>
        <end position="646"/>
    </location>
</feature>
<dbReference type="InParanoid" id="A0A6L2P9R2"/>
<proteinExistence type="predicted"/>
<evidence type="ECO:0000256" key="1">
    <source>
        <dbReference type="SAM" id="MobiDB-lite"/>
    </source>
</evidence>
<protein>
    <recommendedName>
        <fullName evidence="4">Tectonin beta-propeller repeat-containing protein 2</fullName>
    </recommendedName>
</protein>
<evidence type="ECO:0008006" key="4">
    <source>
        <dbReference type="Google" id="ProtNLM"/>
    </source>
</evidence>
<sequence length="1274" mass="140788">MLNEKYEIVQLSYSQQLLLVSTLYRSIVCCHREDRWKVAQVGQKERKVLGSLGATFCLGSGRPQELVVYASRPGLRVWLADKNGVVQQTLIYKDALMKENTHTPLINPALSHVRHVRGDHQFGPLLVFREHLLVTYSSDVVYVLNPATITVVATVADLRGVLDVAVNKDEIFILEGERSLIRVAYTPENTVTLSQGTKCDFRTENILPISLSDINVASSIMDLTSKLKDSAVVSAIPMPKITTRINMFGSPVSEYDGRRSEPGFEDSNVVMTADEATELPPVVAIPAEDLIDLNVQKFASPGVNCASCAASSSKECKEVYNMSQQSNTGSRRSSALSSENLRTEILDRIGEQQYEDVLFKPKQRKKKSKTKHKKMFVSGAESGSDTMSTNSVRSASDGEDQWSSERLDVSSDLSISTKPSEGLSNTQLDTRSSSEETLGRLGDCISNNVETLHGDSCFERDGKINHALDETGLPQKSSKGRRPSDLCLGEELSVPSEIQPDLRSPASIERDVANKEKILAKVLKLDSLCDEDSECEKHPCDINNVETQQITEKLKLKYTTSHNCILSEELTHDVEVGEQKADDWKSYSTLRNDHSDSQQDFQDEKVSSFDSQDEKLASFDSQDEKVASMSSILSYGPPSGSSAPPSNHTSLETFSSLDSKTEPHCGSKLYEAVERADPWMQYSVPGTIVNLSVCKYYVCCVDGKDVVYYSALNGLSLKWLKVDYKAKQVAISQNGALVWRLYKGTAYALENPSIKGPFGGGWQAVAENVQWISVADKAAWFISDGCISVHQELTSEHPLSTAKLVDFSQPVMRICCFQNSVIVLTVTGQVFFRSGISDVVAEGRIWKKVNVPCPAVADIALGCHDTAWVVDQKNTIHFSCSFTEHDAQWWQVLISDYIFQQTTPLQQICSRLKLTENLYICQQASIMVATGENTVWISDKTATSIHMNKTEFTVGHQWRKICLGHRASLKWHKVSAEGIFEDKGQLWLLSTAGDIFTTSCNSETLHGLPLPDTPVACLATATDTAWILTTSGKIYIRQGVTDECPDGRTWKELNLIQLDGIHLTHISCGCDVVWACDDQGQVYMAVGPPNSIASSALFCPGWIIVDDDLQRIGHYQNATQRKTVFTKVFVGPQTYMVWALDNKKNVYVREGIFNDFQVGTGWVLVSGIEAVELSISGTAVWALSPEGSVYRRYGITNTNFIGDYWKKIPGSVTSVTVTFSCAILVLASVSDGLWALDRNHSLLRHSQLTVKLSEPAPTSSRATNLTSDGDWEVV</sequence>
<evidence type="ECO:0000313" key="2">
    <source>
        <dbReference type="EMBL" id="GFG29039.1"/>
    </source>
</evidence>
<dbReference type="GO" id="GO:0005737">
    <property type="term" value="C:cytoplasm"/>
    <property type="evidence" value="ECO:0007669"/>
    <property type="project" value="GOC"/>
</dbReference>
<feature type="compositionally biased region" description="Polar residues" evidence="1">
    <location>
        <begin position="381"/>
        <end position="394"/>
    </location>
</feature>
<feature type="compositionally biased region" description="Basic residues" evidence="1">
    <location>
        <begin position="361"/>
        <end position="375"/>
    </location>
</feature>
<dbReference type="PANTHER" id="PTHR23287">
    <property type="entry name" value="RUBY-EYE2-LIKE PROTEIN"/>
    <property type="match status" value="1"/>
</dbReference>
<dbReference type="Proteomes" id="UP000502823">
    <property type="component" value="Unassembled WGS sequence"/>
</dbReference>
<feature type="region of interest" description="Disordered" evidence="1">
    <location>
        <begin position="360"/>
        <end position="435"/>
    </location>
</feature>
<organism evidence="2 3">
    <name type="scientific">Coptotermes formosanus</name>
    <name type="common">Formosan subterranean termite</name>
    <dbReference type="NCBI Taxonomy" id="36987"/>
    <lineage>
        <taxon>Eukaryota</taxon>
        <taxon>Metazoa</taxon>
        <taxon>Ecdysozoa</taxon>
        <taxon>Arthropoda</taxon>
        <taxon>Hexapoda</taxon>
        <taxon>Insecta</taxon>
        <taxon>Pterygota</taxon>
        <taxon>Neoptera</taxon>
        <taxon>Polyneoptera</taxon>
        <taxon>Dictyoptera</taxon>
        <taxon>Blattodea</taxon>
        <taxon>Blattoidea</taxon>
        <taxon>Termitoidae</taxon>
        <taxon>Rhinotermitidae</taxon>
        <taxon>Coptotermes</taxon>
    </lineage>
</organism>
<dbReference type="GO" id="GO:0032527">
    <property type="term" value="P:protein exit from endoplasmic reticulum"/>
    <property type="evidence" value="ECO:0007669"/>
    <property type="project" value="TreeGrafter"/>
</dbReference>
<keyword evidence="3" id="KW-1185">Reference proteome</keyword>
<reference evidence="3" key="1">
    <citation type="submission" date="2020-01" db="EMBL/GenBank/DDBJ databases">
        <title>Draft genome sequence of the Termite Coptotermes fromosanus.</title>
        <authorList>
            <person name="Itakura S."/>
            <person name="Yosikawa Y."/>
            <person name="Umezawa K."/>
        </authorList>
    </citation>
    <scope>NUCLEOTIDE SEQUENCE [LARGE SCALE GENOMIC DNA]</scope>
</reference>
<feature type="compositionally biased region" description="Polar residues" evidence="1">
    <location>
        <begin position="1254"/>
        <end position="1267"/>
    </location>
</feature>